<protein>
    <submittedName>
        <fullName evidence="2">6137_t:CDS:1</fullName>
    </submittedName>
</protein>
<gene>
    <name evidence="2" type="ORF">RFULGI_LOCUS18270</name>
</gene>
<keyword evidence="3" id="KW-1185">Reference proteome</keyword>
<organism evidence="2 3">
    <name type="scientific">Racocetra fulgida</name>
    <dbReference type="NCBI Taxonomy" id="60492"/>
    <lineage>
        <taxon>Eukaryota</taxon>
        <taxon>Fungi</taxon>
        <taxon>Fungi incertae sedis</taxon>
        <taxon>Mucoromycota</taxon>
        <taxon>Glomeromycotina</taxon>
        <taxon>Glomeromycetes</taxon>
        <taxon>Diversisporales</taxon>
        <taxon>Gigasporaceae</taxon>
        <taxon>Racocetra</taxon>
    </lineage>
</organism>
<feature type="coiled-coil region" evidence="1">
    <location>
        <begin position="3"/>
        <end position="51"/>
    </location>
</feature>
<keyword evidence="1" id="KW-0175">Coiled coil</keyword>
<evidence type="ECO:0000313" key="2">
    <source>
        <dbReference type="EMBL" id="CAG8806338.1"/>
    </source>
</evidence>
<name>A0A9N9K3R0_9GLOM</name>
<dbReference type="Proteomes" id="UP000789396">
    <property type="component" value="Unassembled WGS sequence"/>
</dbReference>
<feature type="non-terminal residue" evidence="2">
    <location>
        <position position="85"/>
    </location>
</feature>
<dbReference type="EMBL" id="CAJVPZ010078615">
    <property type="protein sequence ID" value="CAG8806338.1"/>
    <property type="molecule type" value="Genomic_DNA"/>
</dbReference>
<evidence type="ECO:0000313" key="3">
    <source>
        <dbReference type="Proteomes" id="UP000789396"/>
    </source>
</evidence>
<evidence type="ECO:0000256" key="1">
    <source>
        <dbReference type="SAM" id="Coils"/>
    </source>
</evidence>
<comment type="caution">
    <text evidence="2">The sequence shown here is derived from an EMBL/GenBank/DDBJ whole genome shotgun (WGS) entry which is preliminary data.</text>
</comment>
<proteinExistence type="predicted"/>
<dbReference type="AlphaFoldDB" id="A0A9N9K3R0"/>
<feature type="non-terminal residue" evidence="2">
    <location>
        <position position="1"/>
    </location>
</feature>
<reference evidence="2" key="1">
    <citation type="submission" date="2021-06" db="EMBL/GenBank/DDBJ databases">
        <authorList>
            <person name="Kallberg Y."/>
            <person name="Tangrot J."/>
            <person name="Rosling A."/>
        </authorList>
    </citation>
    <scope>NUCLEOTIDE SEQUENCE</scope>
    <source>
        <strain evidence="2">IN212</strain>
    </source>
</reference>
<sequence length="85" mass="9651">KLNSKLQVENIELRNKNAKVKRENVKLRQALEGHETRITKLEQEEKSITNVSQSLINSNDTSEQIVSQCIDIPESGITDNVSNFN</sequence>
<accession>A0A9N9K3R0</accession>
<dbReference type="OrthoDB" id="2435109at2759"/>